<feature type="domain" description="Thioredoxin" evidence="10">
    <location>
        <begin position="1"/>
        <end position="105"/>
    </location>
</feature>
<keyword evidence="4 9" id="KW-1015">Disulfide bond</keyword>
<dbReference type="InterPro" id="IPR005746">
    <property type="entry name" value="Thioredoxin"/>
</dbReference>
<dbReference type="GO" id="GO:0015035">
    <property type="term" value="F:protein-disulfide reductase activity"/>
    <property type="evidence" value="ECO:0007669"/>
    <property type="project" value="UniProtKB-UniRule"/>
</dbReference>
<dbReference type="InterPro" id="IPR017937">
    <property type="entry name" value="Thioredoxin_CS"/>
</dbReference>
<accession>A0A2T7BHF7</accession>
<dbReference type="GO" id="GO:0005829">
    <property type="term" value="C:cytosol"/>
    <property type="evidence" value="ECO:0007669"/>
    <property type="project" value="TreeGrafter"/>
</dbReference>
<gene>
    <name evidence="11" type="primary">trxA</name>
    <name evidence="11" type="ORF">DCC81_15745</name>
</gene>
<evidence type="ECO:0000259" key="10">
    <source>
        <dbReference type="PROSITE" id="PS51352"/>
    </source>
</evidence>
<dbReference type="PROSITE" id="PS51352">
    <property type="entry name" value="THIOREDOXIN_2"/>
    <property type="match status" value="1"/>
</dbReference>
<evidence type="ECO:0000256" key="7">
    <source>
        <dbReference type="PIRNR" id="PIRNR000077"/>
    </source>
</evidence>
<dbReference type="Proteomes" id="UP000244450">
    <property type="component" value="Unassembled WGS sequence"/>
</dbReference>
<evidence type="ECO:0000313" key="11">
    <source>
        <dbReference type="EMBL" id="PUZ25719.1"/>
    </source>
</evidence>
<dbReference type="PANTHER" id="PTHR45663">
    <property type="entry name" value="GEO12009P1"/>
    <property type="match status" value="1"/>
</dbReference>
<evidence type="ECO:0000256" key="1">
    <source>
        <dbReference type="ARBA" id="ARBA00008987"/>
    </source>
</evidence>
<reference evidence="11 12" key="1">
    <citation type="submission" date="2018-04" db="EMBL/GenBank/DDBJ databases">
        <title>Chitinophaga fuyangensis sp. nov., isolated from soil in a chemical factory.</title>
        <authorList>
            <person name="Chen K."/>
        </authorList>
    </citation>
    <scope>NUCLEOTIDE SEQUENCE [LARGE SCALE GENOMIC DNA]</scope>
    <source>
        <strain evidence="11 12">LY-1</strain>
    </source>
</reference>
<comment type="caution">
    <text evidence="11">The sequence shown here is derived from an EMBL/GenBank/DDBJ whole genome shotgun (WGS) entry which is preliminary data.</text>
</comment>
<dbReference type="PROSITE" id="PS00194">
    <property type="entry name" value="THIOREDOXIN_1"/>
    <property type="match status" value="1"/>
</dbReference>
<evidence type="ECO:0000256" key="8">
    <source>
        <dbReference type="PIRSR" id="PIRSR000077-1"/>
    </source>
</evidence>
<evidence type="ECO:0000256" key="6">
    <source>
        <dbReference type="NCBIfam" id="TIGR01068"/>
    </source>
</evidence>
<keyword evidence="5 9" id="KW-0676">Redox-active center</keyword>
<feature type="disulfide bond" description="Redox-active" evidence="9">
    <location>
        <begin position="30"/>
        <end position="33"/>
    </location>
</feature>
<proteinExistence type="inferred from homology"/>
<keyword evidence="12" id="KW-1185">Reference proteome</keyword>
<name>A0A2T7BHF7_9BACT</name>
<evidence type="ECO:0000256" key="2">
    <source>
        <dbReference type="ARBA" id="ARBA00022448"/>
    </source>
</evidence>
<dbReference type="AlphaFoldDB" id="A0A2T7BHF7"/>
<dbReference type="RefSeq" id="WP_108687558.1">
    <property type="nucleotide sequence ID" value="NZ_QCYK01000002.1"/>
</dbReference>
<dbReference type="Gene3D" id="3.40.30.10">
    <property type="entry name" value="Glutaredoxin"/>
    <property type="match status" value="1"/>
</dbReference>
<dbReference type="EMBL" id="QCYK01000002">
    <property type="protein sequence ID" value="PUZ25719.1"/>
    <property type="molecule type" value="Genomic_DNA"/>
</dbReference>
<organism evidence="11 12">
    <name type="scientific">Chitinophaga parva</name>
    <dbReference type="NCBI Taxonomy" id="2169414"/>
    <lineage>
        <taxon>Bacteria</taxon>
        <taxon>Pseudomonadati</taxon>
        <taxon>Bacteroidota</taxon>
        <taxon>Chitinophagia</taxon>
        <taxon>Chitinophagales</taxon>
        <taxon>Chitinophagaceae</taxon>
        <taxon>Chitinophaga</taxon>
    </lineage>
</organism>
<dbReference type="OrthoDB" id="9790390at2"/>
<feature type="site" description="Contributes to redox potential value" evidence="8">
    <location>
        <position position="32"/>
    </location>
</feature>
<feature type="site" description="Contributes to redox potential value" evidence="8">
    <location>
        <position position="31"/>
    </location>
</feature>
<dbReference type="PRINTS" id="PR00421">
    <property type="entry name" value="THIOREDOXIN"/>
</dbReference>
<feature type="site" description="Deprotonates C-terminal active site Cys" evidence="8">
    <location>
        <position position="24"/>
    </location>
</feature>
<evidence type="ECO:0000256" key="4">
    <source>
        <dbReference type="ARBA" id="ARBA00023157"/>
    </source>
</evidence>
<dbReference type="Pfam" id="PF00085">
    <property type="entry name" value="Thioredoxin"/>
    <property type="match status" value="1"/>
</dbReference>
<feature type="active site" description="Nucleophile" evidence="8">
    <location>
        <position position="30"/>
    </location>
</feature>
<dbReference type="PANTHER" id="PTHR45663:SF11">
    <property type="entry name" value="GEO12009P1"/>
    <property type="match status" value="1"/>
</dbReference>
<dbReference type="CDD" id="cd02947">
    <property type="entry name" value="TRX_family"/>
    <property type="match status" value="1"/>
</dbReference>
<evidence type="ECO:0000313" key="12">
    <source>
        <dbReference type="Proteomes" id="UP000244450"/>
    </source>
</evidence>
<dbReference type="InterPro" id="IPR013766">
    <property type="entry name" value="Thioredoxin_domain"/>
</dbReference>
<dbReference type="GO" id="GO:0045454">
    <property type="term" value="P:cell redox homeostasis"/>
    <property type="evidence" value="ECO:0007669"/>
    <property type="project" value="TreeGrafter"/>
</dbReference>
<evidence type="ECO:0000256" key="9">
    <source>
        <dbReference type="PIRSR" id="PIRSR000077-4"/>
    </source>
</evidence>
<dbReference type="NCBIfam" id="TIGR01068">
    <property type="entry name" value="thioredoxin"/>
    <property type="match status" value="1"/>
</dbReference>
<evidence type="ECO:0000256" key="3">
    <source>
        <dbReference type="ARBA" id="ARBA00022982"/>
    </source>
</evidence>
<keyword evidence="3" id="KW-0249">Electron transport</keyword>
<dbReference type="InterPro" id="IPR036249">
    <property type="entry name" value="Thioredoxin-like_sf"/>
</dbReference>
<evidence type="ECO:0000256" key="5">
    <source>
        <dbReference type="ARBA" id="ARBA00023284"/>
    </source>
</evidence>
<feature type="active site" description="Nucleophile" evidence="8">
    <location>
        <position position="33"/>
    </location>
</feature>
<dbReference type="PIRSF" id="PIRSF000077">
    <property type="entry name" value="Thioredoxin"/>
    <property type="match status" value="1"/>
</dbReference>
<protein>
    <recommendedName>
        <fullName evidence="6 7">Thioredoxin</fullName>
    </recommendedName>
</protein>
<dbReference type="FunFam" id="3.40.30.10:FF:000001">
    <property type="entry name" value="Thioredoxin"/>
    <property type="match status" value="1"/>
</dbReference>
<dbReference type="SUPFAM" id="SSF52833">
    <property type="entry name" value="Thioredoxin-like"/>
    <property type="match status" value="1"/>
</dbReference>
<sequence length="105" mass="11448">MALEFTDSNFQTEVLSSEQLSVVDFWAEWCGPCRAIGPVVEELSKDYAGKVKVGKVNVDQNPQLSVAYGITSIPAILFIKNGEVVDKQVGAAPRSVLEKKIQAHL</sequence>
<comment type="similarity">
    <text evidence="1 7">Belongs to the thioredoxin family.</text>
</comment>
<keyword evidence="2" id="KW-0813">Transport</keyword>